<evidence type="ECO:0000256" key="8">
    <source>
        <dbReference type="ARBA" id="ARBA00023136"/>
    </source>
</evidence>
<keyword evidence="10" id="KW-0175">Coiled coil</keyword>
<name>A0A427YI04_9TREE</name>
<evidence type="ECO:0000313" key="13">
    <source>
        <dbReference type="EMBL" id="RSH90716.1"/>
    </source>
</evidence>
<organism evidence="13 14">
    <name type="scientific">Saitozyma podzolica</name>
    <dbReference type="NCBI Taxonomy" id="1890683"/>
    <lineage>
        <taxon>Eukaryota</taxon>
        <taxon>Fungi</taxon>
        <taxon>Dikarya</taxon>
        <taxon>Basidiomycota</taxon>
        <taxon>Agaricomycotina</taxon>
        <taxon>Tremellomycetes</taxon>
        <taxon>Tremellales</taxon>
        <taxon>Trimorphomycetaceae</taxon>
        <taxon>Saitozyma</taxon>
    </lineage>
</organism>
<accession>A0A427YI04</accession>
<keyword evidence="6 12" id="KW-1133">Transmembrane helix</keyword>
<evidence type="ECO:0000256" key="9">
    <source>
        <dbReference type="ARBA" id="ARBA00023303"/>
    </source>
</evidence>
<keyword evidence="8 12" id="KW-0472">Membrane</keyword>
<evidence type="ECO:0000256" key="4">
    <source>
        <dbReference type="ARBA" id="ARBA00022692"/>
    </source>
</evidence>
<evidence type="ECO:0008006" key="15">
    <source>
        <dbReference type="Google" id="ProtNLM"/>
    </source>
</evidence>
<proteinExistence type="predicted"/>
<feature type="region of interest" description="Disordered" evidence="11">
    <location>
        <begin position="1"/>
        <end position="29"/>
    </location>
</feature>
<feature type="transmembrane region" description="Helical" evidence="12">
    <location>
        <begin position="50"/>
        <end position="71"/>
    </location>
</feature>
<dbReference type="STRING" id="1890683.A0A427YI04"/>
<evidence type="ECO:0000256" key="2">
    <source>
        <dbReference type="ARBA" id="ARBA00022448"/>
    </source>
</evidence>
<comment type="subcellular location">
    <subcellularLocation>
        <location evidence="1">Cell membrane</location>
        <topology evidence="1">Multi-pass membrane protein</topology>
    </subcellularLocation>
</comment>
<protein>
    <recommendedName>
        <fullName evidence="15">Hydrogen voltage-gated channel 1</fullName>
    </recommendedName>
</protein>
<evidence type="ECO:0000256" key="10">
    <source>
        <dbReference type="SAM" id="Coils"/>
    </source>
</evidence>
<evidence type="ECO:0000256" key="6">
    <source>
        <dbReference type="ARBA" id="ARBA00022989"/>
    </source>
</evidence>
<dbReference type="Gene3D" id="1.20.120.350">
    <property type="entry name" value="Voltage-gated potassium channels. Chain C"/>
    <property type="match status" value="1"/>
</dbReference>
<reference evidence="13 14" key="1">
    <citation type="submission" date="2018-11" db="EMBL/GenBank/DDBJ databases">
        <title>Genome sequence of Saitozyma podzolica DSM 27192.</title>
        <authorList>
            <person name="Aliyu H."/>
            <person name="Gorte O."/>
            <person name="Ochsenreither K."/>
        </authorList>
    </citation>
    <scope>NUCLEOTIDE SEQUENCE [LARGE SCALE GENOMIC DNA]</scope>
    <source>
        <strain evidence="13 14">DSM 27192</strain>
    </source>
</reference>
<keyword evidence="7" id="KW-0406">Ion transport</keyword>
<gene>
    <name evidence="13" type="ORF">EHS25_009891</name>
</gene>
<dbReference type="GO" id="GO:0030171">
    <property type="term" value="F:voltage-gated proton channel activity"/>
    <property type="evidence" value="ECO:0007669"/>
    <property type="project" value="InterPro"/>
</dbReference>
<feature type="transmembrane region" description="Helical" evidence="12">
    <location>
        <begin position="99"/>
        <end position="119"/>
    </location>
</feature>
<dbReference type="AlphaFoldDB" id="A0A427YI04"/>
<evidence type="ECO:0000256" key="1">
    <source>
        <dbReference type="ARBA" id="ARBA00004651"/>
    </source>
</evidence>
<keyword evidence="5" id="KW-0851">Voltage-gated channel</keyword>
<evidence type="ECO:0000256" key="5">
    <source>
        <dbReference type="ARBA" id="ARBA00022882"/>
    </source>
</evidence>
<dbReference type="InterPro" id="IPR031846">
    <property type="entry name" value="Hvcn1"/>
</dbReference>
<feature type="coiled-coil region" evidence="10">
    <location>
        <begin position="189"/>
        <end position="216"/>
    </location>
</feature>
<dbReference type="GO" id="GO:0034702">
    <property type="term" value="C:monoatomic ion channel complex"/>
    <property type="evidence" value="ECO:0007669"/>
    <property type="project" value="UniProtKB-KW"/>
</dbReference>
<sequence length="223" mass="24342">MNPAHPAHPAHPAPSLGDELHDADDASFDEPRGFRGRLGERLESKTTHRVVLSLIAIDASFVLTSLAYSVLRPPTCPPNDPHPHPIEETPGWLEVMESLSLAIMFVFLIEIPLDLYAFGPRYFGLSLKRRAVPHAGLHLFDAIVIVGTIIVETSLRGTERELAGLLVLLRLWRLIKLVGGVAVGVGDWDEEAMRALAQKDERIKALEGEVATLRAGGDVSLTS</sequence>
<dbReference type="EMBL" id="RSCD01000009">
    <property type="protein sequence ID" value="RSH90716.1"/>
    <property type="molecule type" value="Genomic_DNA"/>
</dbReference>
<keyword evidence="3" id="KW-1003">Cell membrane</keyword>
<dbReference type="InterPro" id="IPR027359">
    <property type="entry name" value="Volt_channel_dom_sf"/>
</dbReference>
<keyword evidence="2" id="KW-0813">Transport</keyword>
<evidence type="ECO:0000256" key="11">
    <source>
        <dbReference type="SAM" id="MobiDB-lite"/>
    </source>
</evidence>
<dbReference type="PANTHER" id="PTHR46480">
    <property type="entry name" value="F20B24.22"/>
    <property type="match status" value="1"/>
</dbReference>
<comment type="caution">
    <text evidence="13">The sequence shown here is derived from an EMBL/GenBank/DDBJ whole genome shotgun (WGS) entry which is preliminary data.</text>
</comment>
<evidence type="ECO:0000313" key="14">
    <source>
        <dbReference type="Proteomes" id="UP000279259"/>
    </source>
</evidence>
<feature type="compositionally biased region" description="Basic and acidic residues" evidence="11">
    <location>
        <begin position="18"/>
        <end position="29"/>
    </location>
</feature>
<dbReference type="OrthoDB" id="427456at2759"/>
<evidence type="ECO:0000256" key="12">
    <source>
        <dbReference type="SAM" id="Phobius"/>
    </source>
</evidence>
<keyword evidence="9" id="KW-0407">Ion channel</keyword>
<evidence type="ECO:0000256" key="7">
    <source>
        <dbReference type="ARBA" id="ARBA00023065"/>
    </source>
</evidence>
<dbReference type="Proteomes" id="UP000279259">
    <property type="component" value="Unassembled WGS sequence"/>
</dbReference>
<dbReference type="PANTHER" id="PTHR46480:SF1">
    <property type="entry name" value="VOLTAGE-GATED HYDROGEN CHANNEL 1"/>
    <property type="match status" value="1"/>
</dbReference>
<keyword evidence="14" id="KW-1185">Reference proteome</keyword>
<dbReference type="GO" id="GO:0005886">
    <property type="term" value="C:plasma membrane"/>
    <property type="evidence" value="ECO:0007669"/>
    <property type="project" value="UniProtKB-SubCell"/>
</dbReference>
<evidence type="ECO:0000256" key="3">
    <source>
        <dbReference type="ARBA" id="ARBA00022475"/>
    </source>
</evidence>
<keyword evidence="4 12" id="KW-0812">Transmembrane</keyword>